<dbReference type="KEGG" id="acan:ACA1_093820"/>
<feature type="region of interest" description="Disordered" evidence="1">
    <location>
        <begin position="408"/>
        <end position="446"/>
    </location>
</feature>
<dbReference type="Proteomes" id="UP000011083">
    <property type="component" value="Unassembled WGS sequence"/>
</dbReference>
<dbReference type="VEuPathDB" id="AmoebaDB:ACA1_093820"/>
<feature type="region of interest" description="Disordered" evidence="1">
    <location>
        <begin position="209"/>
        <end position="241"/>
    </location>
</feature>
<keyword evidence="3" id="KW-1185">Reference proteome</keyword>
<sequence>MAAARPPLDVRLQIVKQESVTHDVSFVNGQTKVVHSCIKGSPFKLELALVGNFDRSIINFNRFVITAVLLYDYADGGRGVEERQVSFVKTRPLEVLEYSVNDAGDRLTLVVVLHVLSSQHEHSLFLIKIANADLGLVAVSQPIRVVSKELQLKGKAKPRQATSSGAASSAASRRPLTEEVVQYLQRIEAQSETHHQLLLSILQRLAAADGGGGGMQPQPQQQQRTFSGEGVPGEPAAKRQKRDFAKDFGAAAAKSEGTHNNNAAEGSAPSFEESFATLVRSFGALPREQRTETVRRTVRGCPDRETMNDLLGHLAAAGMMGSFGLATTNGGLPSSASYDATPLPLPSSMRHIKPEPSSSSSSELADQVVDLGLPAPGAGSFGSASTPRLPSLPYLTGYEGMPMPLGQMIQLQPPSLQGGMPAQQQQQGGAADEGERKSGQFSQSDIDTNKLYNEIFASWPYDNLNNSTNGLNNTSLSQSQSQSQSL</sequence>
<reference evidence="2 3" key="1">
    <citation type="journal article" date="2013" name="Genome Biol.">
        <title>Genome of Acanthamoeba castellanii highlights extensive lateral gene transfer and early evolution of tyrosine kinase signaling.</title>
        <authorList>
            <person name="Clarke M."/>
            <person name="Lohan A.J."/>
            <person name="Liu B."/>
            <person name="Lagkouvardos I."/>
            <person name="Roy S."/>
            <person name="Zafar N."/>
            <person name="Bertelli C."/>
            <person name="Schilde C."/>
            <person name="Kianianmomeni A."/>
            <person name="Burglin T.R."/>
            <person name="Frech C."/>
            <person name="Turcotte B."/>
            <person name="Kopec K.O."/>
            <person name="Synnott J.M."/>
            <person name="Choo C."/>
            <person name="Paponov I."/>
            <person name="Finkler A."/>
            <person name="Soon Heng Tan C."/>
            <person name="Hutchins A.P."/>
            <person name="Weinmeier T."/>
            <person name="Rattei T."/>
            <person name="Chu J.S."/>
            <person name="Gimenez G."/>
            <person name="Irimia M."/>
            <person name="Rigden D.J."/>
            <person name="Fitzpatrick D.A."/>
            <person name="Lorenzo-Morales J."/>
            <person name="Bateman A."/>
            <person name="Chiu C.H."/>
            <person name="Tang P."/>
            <person name="Hegemann P."/>
            <person name="Fromm H."/>
            <person name="Raoult D."/>
            <person name="Greub G."/>
            <person name="Miranda-Saavedra D."/>
            <person name="Chen N."/>
            <person name="Nash P."/>
            <person name="Ginger M.L."/>
            <person name="Horn M."/>
            <person name="Schaap P."/>
            <person name="Caler L."/>
            <person name="Loftus B."/>
        </authorList>
    </citation>
    <scope>NUCLEOTIDE SEQUENCE [LARGE SCALE GENOMIC DNA]</scope>
    <source>
        <strain evidence="2 3">Neff</strain>
    </source>
</reference>
<feature type="region of interest" description="Disordered" evidence="1">
    <location>
        <begin position="337"/>
        <end position="365"/>
    </location>
</feature>
<dbReference type="AlphaFoldDB" id="L8GIB6"/>
<organism evidence="2 3">
    <name type="scientific">Acanthamoeba castellanii (strain ATCC 30010 / Neff)</name>
    <dbReference type="NCBI Taxonomy" id="1257118"/>
    <lineage>
        <taxon>Eukaryota</taxon>
        <taxon>Amoebozoa</taxon>
        <taxon>Discosea</taxon>
        <taxon>Longamoebia</taxon>
        <taxon>Centramoebida</taxon>
        <taxon>Acanthamoebidae</taxon>
        <taxon>Acanthamoeba</taxon>
    </lineage>
</organism>
<feature type="region of interest" description="Disordered" evidence="1">
    <location>
        <begin position="463"/>
        <end position="486"/>
    </location>
</feature>
<accession>L8GIB6</accession>
<dbReference type="PANTHER" id="PTHR38092">
    <property type="entry name" value="REGULATOR CUDA, PUTATIVE-RELATED"/>
    <property type="match status" value="1"/>
</dbReference>
<feature type="compositionally biased region" description="Low complexity" evidence="1">
    <location>
        <begin position="417"/>
        <end position="430"/>
    </location>
</feature>
<protein>
    <submittedName>
        <fullName evidence="2">Uncharacterized protein</fullName>
    </submittedName>
</protein>
<dbReference type="OrthoDB" id="29077at2759"/>
<name>L8GIB6_ACACF</name>
<dbReference type="InterPro" id="IPR040430">
    <property type="entry name" value="CudA-like"/>
</dbReference>
<evidence type="ECO:0000313" key="3">
    <source>
        <dbReference type="Proteomes" id="UP000011083"/>
    </source>
</evidence>
<gene>
    <name evidence="2" type="ORF">ACA1_093820</name>
</gene>
<proteinExistence type="predicted"/>
<evidence type="ECO:0000313" key="2">
    <source>
        <dbReference type="EMBL" id="ELR12835.1"/>
    </source>
</evidence>
<evidence type="ECO:0000256" key="1">
    <source>
        <dbReference type="SAM" id="MobiDB-lite"/>
    </source>
</evidence>
<dbReference type="RefSeq" id="XP_004334848.1">
    <property type="nucleotide sequence ID" value="XM_004334800.1"/>
</dbReference>
<dbReference type="PANTHER" id="PTHR38092:SF1">
    <property type="entry name" value="TRANSCRIPTIONAL REGULATOR CUDA-RELATED"/>
    <property type="match status" value="1"/>
</dbReference>
<dbReference type="GeneID" id="14913433"/>
<dbReference type="EMBL" id="KB008103">
    <property type="protein sequence ID" value="ELR12835.1"/>
    <property type="molecule type" value="Genomic_DNA"/>
</dbReference>
<feature type="compositionally biased region" description="Low complexity" evidence="1">
    <location>
        <begin position="161"/>
        <end position="172"/>
    </location>
</feature>
<feature type="region of interest" description="Disordered" evidence="1">
    <location>
        <begin position="154"/>
        <end position="173"/>
    </location>
</feature>